<evidence type="ECO:0008006" key="4">
    <source>
        <dbReference type="Google" id="ProtNLM"/>
    </source>
</evidence>
<dbReference type="RefSeq" id="XP_016756085.1">
    <property type="nucleotide sequence ID" value="XM_016907356.1"/>
</dbReference>
<reference evidence="2 3" key="1">
    <citation type="journal article" date="2012" name="PLoS Pathog.">
        <title>Diverse lifestyles and strategies of plant pathogenesis encoded in the genomes of eighteen Dothideomycetes fungi.</title>
        <authorList>
            <person name="Ohm R.A."/>
            <person name="Feau N."/>
            <person name="Henrissat B."/>
            <person name="Schoch C.L."/>
            <person name="Horwitz B.A."/>
            <person name="Barry K.W."/>
            <person name="Condon B.J."/>
            <person name="Copeland A.C."/>
            <person name="Dhillon B."/>
            <person name="Glaser F."/>
            <person name="Hesse C.N."/>
            <person name="Kosti I."/>
            <person name="LaButti K."/>
            <person name="Lindquist E.A."/>
            <person name="Lucas S."/>
            <person name="Salamov A.A."/>
            <person name="Bradshaw R.E."/>
            <person name="Ciuffetti L."/>
            <person name="Hamelin R.C."/>
            <person name="Kema G.H.J."/>
            <person name="Lawrence C."/>
            <person name="Scott J.A."/>
            <person name="Spatafora J.W."/>
            <person name="Turgeon B.G."/>
            <person name="de Wit P.J.G.M."/>
            <person name="Zhong S."/>
            <person name="Goodwin S.B."/>
            <person name="Grigoriev I.V."/>
        </authorList>
    </citation>
    <scope>NUCLEOTIDE SEQUENCE [LARGE SCALE GENOMIC DNA]</scope>
    <source>
        <strain evidence="2 3">SO2202</strain>
    </source>
</reference>
<dbReference type="AlphaFoldDB" id="M3AR75"/>
<protein>
    <recommendedName>
        <fullName evidence="4">Secreted protein</fullName>
    </recommendedName>
</protein>
<proteinExistence type="predicted"/>
<dbReference type="EMBL" id="KB456272">
    <property type="protein sequence ID" value="EMF07964.1"/>
    <property type="molecule type" value="Genomic_DNA"/>
</dbReference>
<name>M3AR75_SPHMS</name>
<dbReference type="Proteomes" id="UP000016931">
    <property type="component" value="Unassembled WGS sequence"/>
</dbReference>
<keyword evidence="1" id="KW-0732">Signal</keyword>
<feature type="signal peptide" evidence="1">
    <location>
        <begin position="1"/>
        <end position="20"/>
    </location>
</feature>
<organism evidence="2 3">
    <name type="scientific">Sphaerulina musiva (strain SO2202)</name>
    <name type="common">Poplar stem canker fungus</name>
    <name type="synonym">Septoria musiva</name>
    <dbReference type="NCBI Taxonomy" id="692275"/>
    <lineage>
        <taxon>Eukaryota</taxon>
        <taxon>Fungi</taxon>
        <taxon>Dikarya</taxon>
        <taxon>Ascomycota</taxon>
        <taxon>Pezizomycotina</taxon>
        <taxon>Dothideomycetes</taxon>
        <taxon>Dothideomycetidae</taxon>
        <taxon>Mycosphaerellales</taxon>
        <taxon>Mycosphaerellaceae</taxon>
        <taxon>Sphaerulina</taxon>
    </lineage>
</organism>
<evidence type="ECO:0000256" key="1">
    <source>
        <dbReference type="SAM" id="SignalP"/>
    </source>
</evidence>
<evidence type="ECO:0000313" key="3">
    <source>
        <dbReference type="Proteomes" id="UP000016931"/>
    </source>
</evidence>
<dbReference type="GeneID" id="27904493"/>
<keyword evidence="3" id="KW-1185">Reference proteome</keyword>
<dbReference type="HOGENOM" id="CLU_1679045_0_0_1"/>
<accession>M3AR75</accession>
<gene>
    <name evidence="2" type="ORF">SEPMUDRAFT_152294</name>
</gene>
<sequence>MQFKFIAASVAALSVGSAIAGPVPAPVSENGIVAREAAAIAQPEAAPAALKARDIDGDELGSIHSQAWTYAQQKQGEKPSDYDLTKARQYFPSDCWSNNYWSINDYQTIGWTAQVWYIYILYAQYNTYSYKWDTYWPTNWNQWSTYCTPGLYCTGSH</sequence>
<feature type="chain" id="PRO_5004030854" description="Secreted protein" evidence="1">
    <location>
        <begin position="21"/>
        <end position="157"/>
    </location>
</feature>
<evidence type="ECO:0000313" key="2">
    <source>
        <dbReference type="EMBL" id="EMF07964.1"/>
    </source>
</evidence>